<accession>A0A6A5HM68</accession>
<comment type="caution">
    <text evidence="3">The sequence shown here is derived from an EMBL/GenBank/DDBJ whole genome shotgun (WGS) entry which is preliminary data.</text>
</comment>
<dbReference type="KEGG" id="crq:GCK72_001127"/>
<sequence length="379" mass="44726">MPLETRQLKNLKEMPPTTPSTLAHWSKMTNDVRRIVVGHLDYGSRCSMKLCSKSDYYLVNMTKFKANNILIRGVNDRDEEGVHIGIDSFSIWFIKKDNTTEIERGWNGEKIEKYKEIRQEDHYDRSRRFLDKYHQKFGMLNATSVHIVMVSFSPSPNWKIKCDNFEIFEGPLDWLNASVSRKYKSLEIFDVTNLDWAVDERMLEATDKLNLISENDMTDDQLGTVKATDVWLHSNRITTNGLIKYLDYFIKNGKKTDRMKISLDIGKFNYEQLMEFLEPKSTGLVPEAPFRMWMLEGIENVHGVNNPRGVTIGWPQPYPHFTVGCYVIDDKELKKIEEDKRKQREKSMKQKKNKNNKKKKTVKRKKKTQKKKKNNRRRR</sequence>
<evidence type="ECO:0000313" key="3">
    <source>
        <dbReference type="EMBL" id="KAF1769310.1"/>
    </source>
</evidence>
<dbReference type="CTD" id="78773232"/>
<feature type="region of interest" description="Disordered" evidence="1">
    <location>
        <begin position="337"/>
        <end position="379"/>
    </location>
</feature>
<feature type="compositionally biased region" description="Basic and acidic residues" evidence="1">
    <location>
        <begin position="337"/>
        <end position="348"/>
    </location>
</feature>
<dbReference type="InterPro" id="IPR042317">
    <property type="entry name" value="She-1-like"/>
</dbReference>
<protein>
    <recommendedName>
        <fullName evidence="2">F-box domain-containing protein</fullName>
    </recommendedName>
</protein>
<dbReference type="Proteomes" id="UP000483820">
    <property type="component" value="Chromosome I"/>
</dbReference>
<dbReference type="AlphaFoldDB" id="A0A6A5HM68"/>
<feature type="compositionally biased region" description="Basic and acidic residues" evidence="1">
    <location>
        <begin position="1"/>
        <end position="12"/>
    </location>
</feature>
<dbReference type="GeneID" id="78773232"/>
<dbReference type="InterPro" id="IPR001810">
    <property type="entry name" value="F-box_dom"/>
</dbReference>
<gene>
    <name evidence="3" type="ORF">GCK72_001127</name>
</gene>
<evidence type="ECO:0000256" key="1">
    <source>
        <dbReference type="SAM" id="MobiDB-lite"/>
    </source>
</evidence>
<dbReference type="RefSeq" id="XP_053591496.1">
    <property type="nucleotide sequence ID" value="XM_053722851.1"/>
</dbReference>
<reference evidence="3 4" key="1">
    <citation type="submission" date="2019-12" db="EMBL/GenBank/DDBJ databases">
        <title>Chromosome-level assembly of the Caenorhabditis remanei genome.</title>
        <authorList>
            <person name="Teterina A.A."/>
            <person name="Willis J.H."/>
            <person name="Phillips P.C."/>
        </authorList>
    </citation>
    <scope>NUCLEOTIDE SEQUENCE [LARGE SCALE GENOMIC DNA]</scope>
    <source>
        <strain evidence="3 4">PX506</strain>
        <tissue evidence="3">Whole organism</tissue>
    </source>
</reference>
<name>A0A6A5HM68_CAERE</name>
<dbReference type="PANTHER" id="PTHR31006:SF8">
    <property type="entry name" value="F-BOX DOMAIN-CONTAINING PROTEIN-RELATED"/>
    <property type="match status" value="1"/>
</dbReference>
<evidence type="ECO:0000313" key="4">
    <source>
        <dbReference type="Proteomes" id="UP000483820"/>
    </source>
</evidence>
<dbReference type="Pfam" id="PF00646">
    <property type="entry name" value="F-box"/>
    <property type="match status" value="1"/>
</dbReference>
<dbReference type="EMBL" id="WUAV01000001">
    <property type="protein sequence ID" value="KAF1769310.1"/>
    <property type="molecule type" value="Genomic_DNA"/>
</dbReference>
<evidence type="ECO:0000259" key="2">
    <source>
        <dbReference type="Pfam" id="PF00646"/>
    </source>
</evidence>
<proteinExistence type="predicted"/>
<dbReference type="PANTHER" id="PTHR31006">
    <property type="entry name" value="F-BOX DOMAIN-CONTAINING PROTEIN-RELATED-RELATED"/>
    <property type="match status" value="1"/>
</dbReference>
<feature type="compositionally biased region" description="Basic residues" evidence="1">
    <location>
        <begin position="349"/>
        <end position="379"/>
    </location>
</feature>
<feature type="region of interest" description="Disordered" evidence="1">
    <location>
        <begin position="1"/>
        <end position="23"/>
    </location>
</feature>
<feature type="domain" description="F-box" evidence="2">
    <location>
        <begin position="25"/>
        <end position="65"/>
    </location>
</feature>
<organism evidence="3 4">
    <name type="scientific">Caenorhabditis remanei</name>
    <name type="common">Caenorhabditis vulgaris</name>
    <dbReference type="NCBI Taxonomy" id="31234"/>
    <lineage>
        <taxon>Eukaryota</taxon>
        <taxon>Metazoa</taxon>
        <taxon>Ecdysozoa</taxon>
        <taxon>Nematoda</taxon>
        <taxon>Chromadorea</taxon>
        <taxon>Rhabditida</taxon>
        <taxon>Rhabditina</taxon>
        <taxon>Rhabditomorpha</taxon>
        <taxon>Rhabditoidea</taxon>
        <taxon>Rhabditidae</taxon>
        <taxon>Peloderinae</taxon>
        <taxon>Caenorhabditis</taxon>
    </lineage>
</organism>